<evidence type="ECO:0000313" key="1">
    <source>
        <dbReference type="EMBL" id="EKC68083.1"/>
    </source>
</evidence>
<dbReference type="AlphaFoldDB" id="K1TE71"/>
<proteinExistence type="predicted"/>
<feature type="non-terminal residue" evidence="1">
    <location>
        <position position="1"/>
    </location>
</feature>
<reference evidence="1" key="1">
    <citation type="journal article" date="2013" name="Environ. Microbiol.">
        <title>Microbiota from the distal guts of lean and obese adolescents exhibit partial functional redundancy besides clear differences in community structure.</title>
        <authorList>
            <person name="Ferrer M."/>
            <person name="Ruiz A."/>
            <person name="Lanza F."/>
            <person name="Haange S.B."/>
            <person name="Oberbach A."/>
            <person name="Till H."/>
            <person name="Bargiela R."/>
            <person name="Campoy C."/>
            <person name="Segura M.T."/>
            <person name="Richter M."/>
            <person name="von Bergen M."/>
            <person name="Seifert J."/>
            <person name="Suarez A."/>
        </authorList>
    </citation>
    <scope>NUCLEOTIDE SEQUENCE</scope>
</reference>
<organism evidence="1">
    <name type="scientific">human gut metagenome</name>
    <dbReference type="NCBI Taxonomy" id="408170"/>
    <lineage>
        <taxon>unclassified sequences</taxon>
        <taxon>metagenomes</taxon>
        <taxon>organismal metagenomes</taxon>
    </lineage>
</organism>
<accession>K1TE71</accession>
<protein>
    <submittedName>
        <fullName evidence="1">Uncharacterized protein</fullName>
    </submittedName>
</protein>
<comment type="caution">
    <text evidence="1">The sequence shown here is derived from an EMBL/GenBank/DDBJ whole genome shotgun (WGS) entry which is preliminary data.</text>
</comment>
<gene>
    <name evidence="1" type="ORF">OBE_05121</name>
</gene>
<dbReference type="EMBL" id="AJWZ01003498">
    <property type="protein sequence ID" value="EKC68083.1"/>
    <property type="molecule type" value="Genomic_DNA"/>
</dbReference>
<name>K1TE71_9ZZZZ</name>
<sequence>TGYCLVPRQIRPELHPEQGTVWQWIYDNDKEVYGQFTSVYGREGAGALRRIDDESLDEIRRIFDVSGGKEMFDTIERHSDRKAREMGYEEGADEQYMMDVYSKNSNEHY</sequence>